<keyword evidence="1" id="KW-0812">Transmembrane</keyword>
<name>A0A0F4NLG9_9VIBR</name>
<keyword evidence="1" id="KW-0472">Membrane</keyword>
<evidence type="ECO:0000313" key="3">
    <source>
        <dbReference type="Proteomes" id="UP000033673"/>
    </source>
</evidence>
<accession>A0A0F4NLG9</accession>
<dbReference type="AlphaFoldDB" id="A0A0F4NLG9"/>
<evidence type="ECO:0000313" key="2">
    <source>
        <dbReference type="EMBL" id="KJY82906.1"/>
    </source>
</evidence>
<organism evidence="2 3">
    <name type="scientific">Vibrio galatheae</name>
    <dbReference type="NCBI Taxonomy" id="579748"/>
    <lineage>
        <taxon>Bacteria</taxon>
        <taxon>Pseudomonadati</taxon>
        <taxon>Pseudomonadota</taxon>
        <taxon>Gammaproteobacteria</taxon>
        <taxon>Vibrionales</taxon>
        <taxon>Vibrionaceae</taxon>
        <taxon>Vibrio</taxon>
    </lineage>
</organism>
<dbReference type="RefSeq" id="WP_045955933.1">
    <property type="nucleotide sequence ID" value="NZ_JXXV01000018.1"/>
</dbReference>
<keyword evidence="1" id="KW-1133">Transmembrane helix</keyword>
<gene>
    <name evidence="2" type="ORF">TW81_11935</name>
</gene>
<feature type="transmembrane region" description="Helical" evidence="1">
    <location>
        <begin position="76"/>
        <end position="94"/>
    </location>
</feature>
<dbReference type="EMBL" id="JXXV01000018">
    <property type="protein sequence ID" value="KJY82906.1"/>
    <property type="molecule type" value="Genomic_DNA"/>
</dbReference>
<dbReference type="Proteomes" id="UP000033673">
    <property type="component" value="Unassembled WGS sequence"/>
</dbReference>
<protein>
    <submittedName>
        <fullName evidence="2">Uncharacterized protein</fullName>
    </submittedName>
</protein>
<dbReference type="PATRIC" id="fig|579748.3.peg.2462"/>
<reference evidence="2 3" key="1">
    <citation type="journal article" date="2015" name="BMC Genomics">
        <title>Genome mining reveals unlocked bioactive potential of marine Gram-negative bacteria.</title>
        <authorList>
            <person name="Machado H."/>
            <person name="Sonnenschein E.C."/>
            <person name="Melchiorsen J."/>
            <person name="Gram L."/>
        </authorList>
    </citation>
    <scope>NUCLEOTIDE SEQUENCE [LARGE SCALE GENOMIC DNA]</scope>
    <source>
        <strain evidence="2 3">S2757</strain>
    </source>
</reference>
<proteinExistence type="predicted"/>
<keyword evidence="3" id="KW-1185">Reference proteome</keyword>
<sequence length="95" mass="10930">MAVVPKHTDSQHRYDPDQELTADQLHRFGKVAQKARERRKEEVEKRTVSAVARAARDAALKPVVTPKRKKHNTVRYAAWMIVVMAASLWLMYMTG</sequence>
<comment type="caution">
    <text evidence="2">The sequence shown here is derived from an EMBL/GenBank/DDBJ whole genome shotgun (WGS) entry which is preliminary data.</text>
</comment>
<evidence type="ECO:0000256" key="1">
    <source>
        <dbReference type="SAM" id="Phobius"/>
    </source>
</evidence>
<dbReference type="OrthoDB" id="5896947at2"/>